<dbReference type="OrthoDB" id="9782658at2"/>
<keyword evidence="1" id="KW-0645">Protease</keyword>
<keyword evidence="5" id="KW-1185">Reference proteome</keyword>
<dbReference type="Pfam" id="PF07171">
    <property type="entry name" value="MlrC_C"/>
    <property type="match status" value="1"/>
</dbReference>
<evidence type="ECO:0000259" key="2">
    <source>
        <dbReference type="Pfam" id="PF07171"/>
    </source>
</evidence>
<feature type="domain" description="Microcystin LR degradation protein MlrC C-terminal" evidence="2">
    <location>
        <begin position="313"/>
        <end position="492"/>
    </location>
</feature>
<gene>
    <name evidence="4" type="ORF">FHP25_03955</name>
</gene>
<dbReference type="GO" id="GO:0046872">
    <property type="term" value="F:metal ion binding"/>
    <property type="evidence" value="ECO:0007669"/>
    <property type="project" value="UniProtKB-KW"/>
</dbReference>
<dbReference type="Proteomes" id="UP000321638">
    <property type="component" value="Unassembled WGS sequence"/>
</dbReference>
<sequence>MARIAVGGFQHETNTFSPQLATWEEFERADAWPPFLRGAAMVPGVEGFNIPIAGAIKTLMALGHEVVPLCWCAAPPSSYVTRDAYEKVAGWMIEDLQALGPFDAVYLDLHGAMVAEHHQDGEGELMRRVRAVVGDAIPLAASLDYHTNMTPEMVHHATAMIGYRTYPHVDMADTGSRAAELLDRLLKDKRPLHKAYRQFDFLIPLVWQCTLQEPARSIFALLDDIERGAGGAHNQGIVSLTHTPGFPPADIAQCGPALVVYGHDKAATEAAADRLADAVRSREAAFAGKLYTPDEAAVEAIRLARTASRPIVLADVQDNPGAGGTSDTVGLLRALVAHRAQGAVIGMMVDPAAAQAAAEAGEGAVLRRGIGAAVGYAGETPVEARWRVVKVGSGVFTGAGPFYGGARFQIGPMALVTDEDSGVSAVLACKRIQAADQEMFRHVGVEPSRTPILGLKSTVHFRADFQPIAETILVVQSPGAHVTDPVELPYTHLRQGIRLRPLGPVRA</sequence>
<dbReference type="GO" id="GO:0008237">
    <property type="term" value="F:metallopeptidase activity"/>
    <property type="evidence" value="ECO:0007669"/>
    <property type="project" value="UniProtKB-KW"/>
</dbReference>
<accession>A0A5C8PUP8</accession>
<comment type="function">
    <text evidence="1">Involved in peptidolytic degradation of cyclic heptapeptide hepatotoxin microcystin (MC).</text>
</comment>
<comment type="cofactor">
    <cofactor evidence="1">
        <name>Zn(2+)</name>
        <dbReference type="ChEBI" id="CHEBI:29105"/>
    </cofactor>
    <text evidence="1">Binds 1 zinc ion per subunit.</text>
</comment>
<evidence type="ECO:0000256" key="1">
    <source>
        <dbReference type="PIRNR" id="PIRNR012702"/>
    </source>
</evidence>
<organism evidence="4 5">
    <name type="scientific">Vineibacter terrae</name>
    <dbReference type="NCBI Taxonomy" id="2586908"/>
    <lineage>
        <taxon>Bacteria</taxon>
        <taxon>Pseudomonadati</taxon>
        <taxon>Pseudomonadota</taxon>
        <taxon>Alphaproteobacteria</taxon>
        <taxon>Hyphomicrobiales</taxon>
        <taxon>Vineibacter</taxon>
    </lineage>
</organism>
<proteinExistence type="inferred from homology"/>
<dbReference type="RefSeq" id="WP_147845601.1">
    <property type="nucleotide sequence ID" value="NZ_VDUZ01000003.1"/>
</dbReference>
<feature type="domain" description="Microcystin LR degradation protein MlrC N-terminal" evidence="3">
    <location>
        <begin position="3"/>
        <end position="300"/>
    </location>
</feature>
<evidence type="ECO:0000259" key="3">
    <source>
        <dbReference type="Pfam" id="PF07364"/>
    </source>
</evidence>
<keyword evidence="1" id="KW-0378">Hydrolase</keyword>
<reference evidence="4 5" key="1">
    <citation type="submission" date="2019-06" db="EMBL/GenBank/DDBJ databases">
        <title>New taxonomy in bacterial strain CC-CFT640, isolated from vineyard.</title>
        <authorList>
            <person name="Lin S.-Y."/>
            <person name="Tsai C.-F."/>
            <person name="Young C.-C."/>
        </authorList>
    </citation>
    <scope>NUCLEOTIDE SEQUENCE [LARGE SCALE GENOMIC DNA]</scope>
    <source>
        <strain evidence="4 5">CC-CFT640</strain>
    </source>
</reference>
<dbReference type="InterPro" id="IPR009197">
    <property type="entry name" value="MlrC"/>
</dbReference>
<dbReference type="Pfam" id="PF07364">
    <property type="entry name" value="DUF1485"/>
    <property type="match status" value="1"/>
</dbReference>
<dbReference type="InterPro" id="IPR015995">
    <property type="entry name" value="MlrC_N"/>
</dbReference>
<comment type="similarity">
    <text evidence="1">Belongs to the peptidase M81 family.</text>
</comment>
<comment type="caution">
    <text evidence="4">The sequence shown here is derived from an EMBL/GenBank/DDBJ whole genome shotgun (WGS) entry which is preliminary data.</text>
</comment>
<name>A0A5C8PUP8_9HYPH</name>
<dbReference type="AlphaFoldDB" id="A0A5C8PUP8"/>
<dbReference type="PIRSF" id="PIRSF012702">
    <property type="entry name" value="UCP012702"/>
    <property type="match status" value="1"/>
</dbReference>
<dbReference type="EMBL" id="VDUZ01000003">
    <property type="protein sequence ID" value="TXL81693.1"/>
    <property type="molecule type" value="Genomic_DNA"/>
</dbReference>
<keyword evidence="1" id="KW-0482">Metalloprotease</keyword>
<keyword evidence="1" id="KW-0479">Metal-binding</keyword>
<evidence type="ECO:0000313" key="4">
    <source>
        <dbReference type="EMBL" id="TXL81693.1"/>
    </source>
</evidence>
<evidence type="ECO:0000313" key="5">
    <source>
        <dbReference type="Proteomes" id="UP000321638"/>
    </source>
</evidence>
<dbReference type="GO" id="GO:0006508">
    <property type="term" value="P:proteolysis"/>
    <property type="evidence" value="ECO:0007669"/>
    <property type="project" value="UniProtKB-KW"/>
</dbReference>
<dbReference type="InterPro" id="IPR010799">
    <property type="entry name" value="MlrC_C"/>
</dbReference>
<protein>
    <recommendedName>
        <fullName evidence="1">Microcystinase C</fullName>
        <shortName evidence="1">MlrC</shortName>
    </recommendedName>
</protein>